<dbReference type="OrthoDB" id="980624at2"/>
<accession>L8JV71</accession>
<name>L8JV71_9BACT</name>
<dbReference type="Pfam" id="PF21857">
    <property type="entry name" value="DUF6913"/>
    <property type="match status" value="1"/>
</dbReference>
<sequence length="170" mass="19715">MLNKKILSYKTRSLVTNNTVVRRSISYSEARSIGIIFSIEDLKKHETIKKFIKQLEKDGKKTQVLAFLPKGHQNFEFLFDFFTVKDISFWGNFTASQVMEFAQKPFDFLFYMDTVSNPLIKNILAMSKARCRIGKFDDENSAVCELMIQTTNGSTQELASEMYRYTKLLS</sequence>
<gene>
    <name evidence="1" type="ORF">C900_02552</name>
</gene>
<dbReference type="Proteomes" id="UP000011135">
    <property type="component" value="Unassembled WGS sequence"/>
</dbReference>
<dbReference type="eggNOG" id="ENOG5033GHZ">
    <property type="taxonomic scope" value="Bacteria"/>
</dbReference>
<comment type="caution">
    <text evidence="1">The sequence shown here is derived from an EMBL/GenBank/DDBJ whole genome shotgun (WGS) entry which is preliminary data.</text>
</comment>
<reference evidence="1 2" key="1">
    <citation type="submission" date="2012-12" db="EMBL/GenBank/DDBJ databases">
        <title>Genome assembly of Fulvivirga imtechensis AK7.</title>
        <authorList>
            <person name="Nupur N."/>
            <person name="Khatri I."/>
            <person name="Kumar R."/>
            <person name="Subramanian S."/>
            <person name="Pinnaka A."/>
        </authorList>
    </citation>
    <scope>NUCLEOTIDE SEQUENCE [LARGE SCALE GENOMIC DNA]</scope>
    <source>
        <strain evidence="1 2">AK7</strain>
    </source>
</reference>
<proteinExistence type="predicted"/>
<dbReference type="STRING" id="1237149.C900_02552"/>
<dbReference type="RefSeq" id="WP_009579967.1">
    <property type="nucleotide sequence ID" value="NZ_AMZN01000039.1"/>
</dbReference>
<dbReference type="AlphaFoldDB" id="L8JV71"/>
<organism evidence="1 2">
    <name type="scientific">Fulvivirga imtechensis AK7</name>
    <dbReference type="NCBI Taxonomy" id="1237149"/>
    <lineage>
        <taxon>Bacteria</taxon>
        <taxon>Pseudomonadati</taxon>
        <taxon>Bacteroidota</taxon>
        <taxon>Cytophagia</taxon>
        <taxon>Cytophagales</taxon>
        <taxon>Fulvivirgaceae</taxon>
        <taxon>Fulvivirga</taxon>
    </lineage>
</organism>
<evidence type="ECO:0000313" key="1">
    <source>
        <dbReference type="EMBL" id="ELR71489.1"/>
    </source>
</evidence>
<keyword evidence="2" id="KW-1185">Reference proteome</keyword>
<protein>
    <submittedName>
        <fullName evidence="1">Uncharacterized protein</fullName>
    </submittedName>
</protein>
<evidence type="ECO:0000313" key="2">
    <source>
        <dbReference type="Proteomes" id="UP000011135"/>
    </source>
</evidence>
<dbReference type="InterPro" id="IPR054207">
    <property type="entry name" value="DUF6913"/>
</dbReference>
<dbReference type="EMBL" id="AMZN01000039">
    <property type="protein sequence ID" value="ELR71489.1"/>
    <property type="molecule type" value="Genomic_DNA"/>
</dbReference>